<reference evidence="9" key="1">
    <citation type="submission" date="2024-06" db="EMBL/GenBank/DDBJ databases">
        <authorList>
            <person name="Ryan C."/>
        </authorList>
    </citation>
    <scope>NUCLEOTIDE SEQUENCE [LARGE SCALE GENOMIC DNA]</scope>
</reference>
<gene>
    <name evidence="8" type="ORF">URODEC1_LOCUS16409</name>
</gene>
<dbReference type="PROSITE" id="PS50922">
    <property type="entry name" value="TLC"/>
    <property type="match status" value="1"/>
</dbReference>
<dbReference type="AlphaFoldDB" id="A0ABC8WQ07"/>
<feature type="transmembrane region" description="Helical" evidence="6">
    <location>
        <begin position="101"/>
        <end position="127"/>
    </location>
</feature>
<feature type="transmembrane region" description="Helical" evidence="6">
    <location>
        <begin position="306"/>
        <end position="326"/>
    </location>
</feature>
<organism evidence="8 9">
    <name type="scientific">Urochloa decumbens</name>
    <dbReference type="NCBI Taxonomy" id="240449"/>
    <lineage>
        <taxon>Eukaryota</taxon>
        <taxon>Viridiplantae</taxon>
        <taxon>Streptophyta</taxon>
        <taxon>Embryophyta</taxon>
        <taxon>Tracheophyta</taxon>
        <taxon>Spermatophyta</taxon>
        <taxon>Magnoliopsida</taxon>
        <taxon>Liliopsida</taxon>
        <taxon>Poales</taxon>
        <taxon>Poaceae</taxon>
        <taxon>PACMAD clade</taxon>
        <taxon>Panicoideae</taxon>
        <taxon>Panicodae</taxon>
        <taxon>Paniceae</taxon>
        <taxon>Melinidinae</taxon>
        <taxon>Urochloa</taxon>
    </lineage>
</organism>
<evidence type="ECO:0000256" key="6">
    <source>
        <dbReference type="SAM" id="Phobius"/>
    </source>
</evidence>
<keyword evidence="4 5" id="KW-0472">Membrane</keyword>
<evidence type="ECO:0000259" key="7">
    <source>
        <dbReference type="PROSITE" id="PS50922"/>
    </source>
</evidence>
<evidence type="ECO:0000256" key="4">
    <source>
        <dbReference type="ARBA" id="ARBA00023136"/>
    </source>
</evidence>
<sequence>MVVASSAEAVSVALLFSLGFICARFLLDRLVYKPLAVYLFSTKASKLMNDEARQAKIVKFSESIWKLTYYASVQAWVLVIIKQEPWSLDYMQYFDGWPDQPIARTLMLFYMCQCGFYVYSIGALVAWETRRKDFSVMMSHHVITSTLIGVSYVTGFFRIGTIILALHDASDVFLETAKLCKYTEKELGASLFFGLFAISWLLLRLIYFPFWIIKTSSYHSIAFLMKQDEFPTVLYYIFNTMLLTLLVFHVYWGKLICLMIMRQLNNKGQVTDDVRSDCLLANGLAHIIGSDHNSIDMSTIIGLETGKGICIVLIVNLFYFVIMQILRTTSNRENHSLTSATCHFFAHTFLCLLPE</sequence>
<dbReference type="SMART" id="SM00724">
    <property type="entry name" value="TLC"/>
    <property type="match status" value="1"/>
</dbReference>
<evidence type="ECO:0000313" key="9">
    <source>
        <dbReference type="Proteomes" id="UP001497457"/>
    </source>
</evidence>
<name>A0ABC8WQ07_9POAL</name>
<evidence type="ECO:0000256" key="1">
    <source>
        <dbReference type="ARBA" id="ARBA00004477"/>
    </source>
</evidence>
<evidence type="ECO:0000256" key="2">
    <source>
        <dbReference type="ARBA" id="ARBA00022692"/>
    </source>
</evidence>
<feature type="transmembrane region" description="Helical" evidence="6">
    <location>
        <begin position="147"/>
        <end position="167"/>
    </location>
</feature>
<feature type="transmembrane region" description="Helical" evidence="6">
    <location>
        <begin position="187"/>
        <end position="212"/>
    </location>
</feature>
<keyword evidence="3 6" id="KW-1133">Transmembrane helix</keyword>
<feature type="transmembrane region" description="Helical" evidence="6">
    <location>
        <begin position="233"/>
        <end position="252"/>
    </location>
</feature>
<dbReference type="Proteomes" id="UP001497457">
    <property type="component" value="Chromosome 13rd"/>
</dbReference>
<dbReference type="PANTHER" id="PTHR12560">
    <property type="entry name" value="LONGEVITY ASSURANCE FACTOR 1 LAG1"/>
    <property type="match status" value="1"/>
</dbReference>
<dbReference type="Pfam" id="PF03798">
    <property type="entry name" value="TRAM_LAG1_CLN8"/>
    <property type="match status" value="1"/>
</dbReference>
<feature type="domain" description="TLC" evidence="7">
    <location>
        <begin position="58"/>
        <end position="265"/>
    </location>
</feature>
<keyword evidence="2 5" id="KW-0812">Transmembrane</keyword>
<evidence type="ECO:0000256" key="5">
    <source>
        <dbReference type="PROSITE-ProRule" id="PRU00205"/>
    </source>
</evidence>
<dbReference type="InterPro" id="IPR006634">
    <property type="entry name" value="TLC-dom"/>
</dbReference>
<dbReference type="GO" id="GO:0005789">
    <property type="term" value="C:endoplasmic reticulum membrane"/>
    <property type="evidence" value="ECO:0007669"/>
    <property type="project" value="UniProtKB-SubCell"/>
</dbReference>
<evidence type="ECO:0000313" key="8">
    <source>
        <dbReference type="EMBL" id="CAL4913682.1"/>
    </source>
</evidence>
<dbReference type="InterPro" id="IPR016439">
    <property type="entry name" value="Lag1/Lac1-like"/>
</dbReference>
<reference evidence="8 9" key="2">
    <citation type="submission" date="2024-10" db="EMBL/GenBank/DDBJ databases">
        <authorList>
            <person name="Ryan C."/>
        </authorList>
    </citation>
    <scope>NUCLEOTIDE SEQUENCE [LARGE SCALE GENOMIC DNA]</scope>
</reference>
<feature type="transmembrane region" description="Helical" evidence="6">
    <location>
        <begin position="6"/>
        <end position="27"/>
    </location>
</feature>
<proteinExistence type="predicted"/>
<dbReference type="PANTHER" id="PTHR12560:SF0">
    <property type="entry name" value="LD18904P"/>
    <property type="match status" value="1"/>
</dbReference>
<comment type="subcellular location">
    <subcellularLocation>
        <location evidence="1">Endoplasmic reticulum membrane</location>
        <topology evidence="1">Multi-pass membrane protein</topology>
    </subcellularLocation>
</comment>
<protein>
    <recommendedName>
        <fullName evidence="7">TLC domain-containing protein</fullName>
    </recommendedName>
</protein>
<dbReference type="EMBL" id="OZ075123">
    <property type="protein sequence ID" value="CAL4913682.1"/>
    <property type="molecule type" value="Genomic_DNA"/>
</dbReference>
<evidence type="ECO:0000256" key="3">
    <source>
        <dbReference type="ARBA" id="ARBA00022989"/>
    </source>
</evidence>
<keyword evidence="9" id="KW-1185">Reference proteome</keyword>
<accession>A0ABC8WQ07</accession>